<dbReference type="AlphaFoldDB" id="A0A418NI96"/>
<evidence type="ECO:0000313" key="2">
    <source>
        <dbReference type="Proteomes" id="UP000285092"/>
    </source>
</evidence>
<dbReference type="InterPro" id="IPR014843">
    <property type="entry name" value="Him1/Fmp52"/>
</dbReference>
<reference evidence="1 2" key="1">
    <citation type="submission" date="2018-08" db="EMBL/GenBank/DDBJ databases">
        <title>Altererythrobacter sp.Ery1 and Ery12, the genome sequencing of novel strains in genus Alterythrobacter.</title>
        <authorList>
            <person name="Cheng H."/>
            <person name="Wu Y.-H."/>
            <person name="Fang C."/>
            <person name="Xu X.-W."/>
        </authorList>
    </citation>
    <scope>NUCLEOTIDE SEQUENCE [LARGE SCALE GENOMIC DNA]</scope>
    <source>
        <strain evidence="1 2">Ery1</strain>
    </source>
</reference>
<dbReference type="Gene3D" id="3.40.50.720">
    <property type="entry name" value="NAD(P)-binding Rossmann-like Domain"/>
    <property type="match status" value="1"/>
</dbReference>
<dbReference type="PANTHER" id="PTHR14097:SF7">
    <property type="entry name" value="OXIDOREDUCTASE HTATIP2"/>
    <property type="match status" value="1"/>
</dbReference>
<accession>A0A418NI96</accession>
<dbReference type="EMBL" id="QXFK01000015">
    <property type="protein sequence ID" value="RIV78636.1"/>
    <property type="molecule type" value="Genomic_DNA"/>
</dbReference>
<dbReference type="Pfam" id="PF08732">
    <property type="entry name" value="HIM1"/>
    <property type="match status" value="1"/>
</dbReference>
<sequence>MSELLRIGLVGSTGLIGNTIINLSIGREDFRLVGLSRREVPLPQGVRMEMFVADPAHWGEVFEAVRPKALICALGTTWRQAGEDETAFRAVDHDLVLETARAAKEHGIERMVVVSSAGASLASKTFYLRVKAEMERDLAKVGLKRLDILRPGLLRGARGGERRPGERIGIAMSPLTDFFLRGGMRQFRSIPVQTVAEAALGLTMRKAAGRFIHDNDGIRRAAREFPQPVDA</sequence>
<comment type="caution">
    <text evidence="1">The sequence shown here is derived from an EMBL/GenBank/DDBJ whole genome shotgun (WGS) entry which is preliminary data.</text>
</comment>
<dbReference type="RefSeq" id="WP_119512685.1">
    <property type="nucleotide sequence ID" value="NZ_QXFK01000015.1"/>
</dbReference>
<name>A0A418NI96_9SPHN</name>
<organism evidence="1 2">
    <name type="scientific">Pelagerythrobacter aerophilus</name>
    <dbReference type="NCBI Taxonomy" id="2306995"/>
    <lineage>
        <taxon>Bacteria</taxon>
        <taxon>Pseudomonadati</taxon>
        <taxon>Pseudomonadota</taxon>
        <taxon>Alphaproteobacteria</taxon>
        <taxon>Sphingomonadales</taxon>
        <taxon>Erythrobacteraceae</taxon>
        <taxon>Pelagerythrobacter</taxon>
    </lineage>
</organism>
<proteinExistence type="predicted"/>
<protein>
    <submittedName>
        <fullName evidence="1">NAD-dependent epimerase/dehydratase family protein</fullName>
    </submittedName>
</protein>
<keyword evidence="2" id="KW-1185">Reference proteome</keyword>
<dbReference type="PANTHER" id="PTHR14097">
    <property type="entry name" value="OXIDOREDUCTASE HTATIP2"/>
    <property type="match status" value="1"/>
</dbReference>
<dbReference type="OrthoDB" id="9798632at2"/>
<dbReference type="Proteomes" id="UP000285092">
    <property type="component" value="Unassembled WGS sequence"/>
</dbReference>
<gene>
    <name evidence="1" type="ORF">D2V04_07470</name>
</gene>
<dbReference type="SUPFAM" id="SSF51735">
    <property type="entry name" value="NAD(P)-binding Rossmann-fold domains"/>
    <property type="match status" value="1"/>
</dbReference>
<dbReference type="InterPro" id="IPR036291">
    <property type="entry name" value="NAD(P)-bd_dom_sf"/>
</dbReference>
<evidence type="ECO:0000313" key="1">
    <source>
        <dbReference type="EMBL" id="RIV78636.1"/>
    </source>
</evidence>